<dbReference type="HAMAP" id="MF_02040">
    <property type="entry name" value="Mrp_NBP35"/>
    <property type="match status" value="1"/>
</dbReference>
<comment type="similarity">
    <text evidence="2">In the C-terminal section; belongs to the Mrp/NBP35 ATP-binding proteins family.</text>
</comment>
<dbReference type="Pfam" id="PF10609">
    <property type="entry name" value="ParA"/>
    <property type="match status" value="1"/>
</dbReference>
<feature type="binding site" evidence="9">
    <location>
        <begin position="127"/>
        <end position="134"/>
    </location>
    <ligand>
        <name>ATP</name>
        <dbReference type="ChEBI" id="CHEBI:30616"/>
    </ligand>
</feature>
<dbReference type="InterPro" id="IPR033756">
    <property type="entry name" value="YlxH/NBP35"/>
</dbReference>
<evidence type="ECO:0000256" key="3">
    <source>
        <dbReference type="ARBA" id="ARBA00022723"/>
    </source>
</evidence>
<accession>A0A2G5PEE8</accession>
<proteinExistence type="inferred from homology"/>
<dbReference type="PROSITE" id="PS01215">
    <property type="entry name" value="MRP"/>
    <property type="match status" value="1"/>
</dbReference>
<comment type="similarity">
    <text evidence="1">In the N-terminal section; belongs to the MIP18 family.</text>
</comment>
<comment type="similarity">
    <text evidence="9">Belongs to the Mrp/NBP35 ATP-binding proteins family.</text>
</comment>
<dbReference type="InterPro" id="IPR027417">
    <property type="entry name" value="P-loop_NTPase"/>
</dbReference>
<dbReference type="SUPFAM" id="SSF52540">
    <property type="entry name" value="P-loop containing nucleoside triphosphate hydrolases"/>
    <property type="match status" value="1"/>
</dbReference>
<evidence type="ECO:0000256" key="7">
    <source>
        <dbReference type="ARBA" id="ARBA00023004"/>
    </source>
</evidence>
<protein>
    <recommendedName>
        <fullName evidence="9">Iron-sulfur cluster carrier protein</fullName>
    </recommendedName>
</protein>
<name>A0A2G5PEE8_9MYCO</name>
<keyword evidence="7 9" id="KW-0408">Iron</keyword>
<reference evidence="11 12" key="1">
    <citation type="journal article" date="2017" name="Infect. Genet. Evol.">
        <title>The new phylogeny of the genus Mycobacterium: The old and the news.</title>
        <authorList>
            <person name="Tortoli E."/>
            <person name="Fedrizzi T."/>
            <person name="Meehan C.J."/>
            <person name="Trovato A."/>
            <person name="Grottola A."/>
            <person name="Giacobazzi E."/>
            <person name="Serpini G.F."/>
            <person name="Tagliazucchi S."/>
            <person name="Fabio A."/>
            <person name="Bettua C."/>
            <person name="Bertorelli R."/>
            <person name="Frascaro F."/>
            <person name="De Sanctis V."/>
            <person name="Pecorari M."/>
            <person name="Jousson O."/>
            <person name="Segata N."/>
            <person name="Cirillo D.M."/>
        </authorList>
    </citation>
    <scope>NUCLEOTIDE SEQUENCE [LARGE SCALE GENOMIC DNA]</scope>
    <source>
        <strain evidence="11 12">CIP1034565</strain>
    </source>
</reference>
<dbReference type="GO" id="GO:0051539">
    <property type="term" value="F:4 iron, 4 sulfur cluster binding"/>
    <property type="evidence" value="ECO:0007669"/>
    <property type="project" value="TreeGrafter"/>
</dbReference>
<organism evidence="11 12">
    <name type="scientific">Mycolicibacterium brumae</name>
    <dbReference type="NCBI Taxonomy" id="85968"/>
    <lineage>
        <taxon>Bacteria</taxon>
        <taxon>Bacillati</taxon>
        <taxon>Actinomycetota</taxon>
        <taxon>Actinomycetes</taxon>
        <taxon>Mycobacteriales</taxon>
        <taxon>Mycobacteriaceae</taxon>
        <taxon>Mycolicibacterium</taxon>
    </lineage>
</organism>
<evidence type="ECO:0000256" key="6">
    <source>
        <dbReference type="ARBA" id="ARBA00022840"/>
    </source>
</evidence>
<evidence type="ECO:0000256" key="5">
    <source>
        <dbReference type="ARBA" id="ARBA00022801"/>
    </source>
</evidence>
<comment type="caution">
    <text evidence="11">The sequence shown here is derived from an EMBL/GenBank/DDBJ whole genome shotgun (WGS) entry which is preliminary data.</text>
</comment>
<evidence type="ECO:0000256" key="4">
    <source>
        <dbReference type="ARBA" id="ARBA00022741"/>
    </source>
</evidence>
<comment type="function">
    <text evidence="9">Binds and transfers iron-sulfur (Fe-S) clusters to target apoproteins. Can hydrolyze ATP.</text>
</comment>
<evidence type="ECO:0000256" key="9">
    <source>
        <dbReference type="HAMAP-Rule" id="MF_02040"/>
    </source>
</evidence>
<dbReference type="InterPro" id="IPR019591">
    <property type="entry name" value="Mrp/NBP35_ATP-bd"/>
</dbReference>
<dbReference type="InterPro" id="IPR000808">
    <property type="entry name" value="Mrp-like_CS"/>
</dbReference>
<keyword evidence="3 9" id="KW-0479">Metal-binding</keyword>
<dbReference type="Gene3D" id="3.40.50.300">
    <property type="entry name" value="P-loop containing nucleotide triphosphate hydrolases"/>
    <property type="match status" value="1"/>
</dbReference>
<sequence length="379" mass="39760">MSDSARTEDDLTAAIRSALTKVIDPELRRPITDLGMVKSIEVRADSSVHVEIYLTTAACPKKSEISEKVTQAVADVPGTGAVTVGLDVMNDEQRAELRKQLRGDSPEPVIPFAQPGSLTRVYAVASGKGGVGKSSVTVNLAAALAARGLSVGLLDADIYGHSVPRMMGTNDRPTQVDSMIVPPVAHEVKVISIAQFTQGNTPVVWRGPMLHRALQQFLADVYWGDLDVLLMDLPPGTGDVAISIAQLVPNAEIIVVTTPQLAAAEVAERAGAIAIQTRQRIAGVVENMVDSPTLKMFGEGGGRQVAENLTRTVGADVPLLGQVPLDPRLVAAGDDGVPLALSALDDGAGAELNRVADKLASKKRGLAGMSLGLDTTRHL</sequence>
<dbReference type="GO" id="GO:0046872">
    <property type="term" value="F:metal ion binding"/>
    <property type="evidence" value="ECO:0007669"/>
    <property type="project" value="UniProtKB-KW"/>
</dbReference>
<dbReference type="SUPFAM" id="SSF117916">
    <property type="entry name" value="Fe-S cluster assembly (FSCA) domain-like"/>
    <property type="match status" value="1"/>
</dbReference>
<dbReference type="GO" id="GO:0140663">
    <property type="term" value="F:ATP-dependent FeS chaperone activity"/>
    <property type="evidence" value="ECO:0007669"/>
    <property type="project" value="InterPro"/>
</dbReference>
<dbReference type="FunFam" id="3.40.50.300:FF:000304">
    <property type="entry name" value="Iron-sulfur cluster carrier protein"/>
    <property type="match status" value="1"/>
</dbReference>
<dbReference type="Proteomes" id="UP000230551">
    <property type="component" value="Unassembled WGS sequence"/>
</dbReference>
<dbReference type="PANTHER" id="PTHR42961">
    <property type="entry name" value="IRON-SULFUR PROTEIN NUBPL"/>
    <property type="match status" value="1"/>
</dbReference>
<evidence type="ECO:0000313" key="12">
    <source>
        <dbReference type="Proteomes" id="UP000230551"/>
    </source>
</evidence>
<dbReference type="InterPro" id="IPR034904">
    <property type="entry name" value="FSCA_dom_sf"/>
</dbReference>
<feature type="domain" description="MIP18 family-like" evidence="10">
    <location>
        <begin position="13"/>
        <end position="84"/>
    </location>
</feature>
<dbReference type="STRING" id="85968.GCA_900073015_02508"/>
<dbReference type="InterPro" id="IPR002744">
    <property type="entry name" value="MIP18-like"/>
</dbReference>
<evidence type="ECO:0000256" key="2">
    <source>
        <dbReference type="ARBA" id="ARBA00008205"/>
    </source>
</evidence>
<evidence type="ECO:0000256" key="1">
    <source>
        <dbReference type="ARBA" id="ARBA00007352"/>
    </source>
</evidence>
<evidence type="ECO:0000256" key="8">
    <source>
        <dbReference type="ARBA" id="ARBA00023014"/>
    </source>
</evidence>
<keyword evidence="4 9" id="KW-0547">Nucleotide-binding</keyword>
<dbReference type="GO" id="GO:0005524">
    <property type="term" value="F:ATP binding"/>
    <property type="evidence" value="ECO:0007669"/>
    <property type="project" value="UniProtKB-UniRule"/>
</dbReference>
<dbReference type="InterPro" id="IPR044304">
    <property type="entry name" value="NUBPL-like"/>
</dbReference>
<keyword evidence="6 9" id="KW-0067">ATP-binding</keyword>
<dbReference type="CDD" id="cd02037">
    <property type="entry name" value="Mrp_NBP35"/>
    <property type="match status" value="1"/>
</dbReference>
<evidence type="ECO:0000259" key="10">
    <source>
        <dbReference type="Pfam" id="PF01883"/>
    </source>
</evidence>
<evidence type="ECO:0000313" key="11">
    <source>
        <dbReference type="EMBL" id="PIB76701.1"/>
    </source>
</evidence>
<dbReference type="RefSeq" id="WP_090589332.1">
    <property type="nucleotide sequence ID" value="NZ_CP104302.1"/>
</dbReference>
<dbReference type="OrthoDB" id="9809679at2"/>
<dbReference type="EMBL" id="PDCN02000003">
    <property type="protein sequence ID" value="PIB76701.1"/>
    <property type="molecule type" value="Genomic_DNA"/>
</dbReference>
<dbReference type="AlphaFoldDB" id="A0A2G5PEE8"/>
<keyword evidence="12" id="KW-1185">Reference proteome</keyword>
<dbReference type="Pfam" id="PF01883">
    <property type="entry name" value="FeS_assembly_P"/>
    <property type="match status" value="1"/>
</dbReference>
<keyword evidence="8 9" id="KW-0411">Iron-sulfur</keyword>
<dbReference type="GO" id="GO:0016226">
    <property type="term" value="P:iron-sulfur cluster assembly"/>
    <property type="evidence" value="ECO:0007669"/>
    <property type="project" value="InterPro"/>
</dbReference>
<dbReference type="PANTHER" id="PTHR42961:SF2">
    <property type="entry name" value="IRON-SULFUR PROTEIN NUBPL"/>
    <property type="match status" value="1"/>
</dbReference>
<gene>
    <name evidence="11" type="ORF">CQY22_003315</name>
</gene>
<dbReference type="GO" id="GO:0016887">
    <property type="term" value="F:ATP hydrolysis activity"/>
    <property type="evidence" value="ECO:0007669"/>
    <property type="project" value="UniProtKB-UniRule"/>
</dbReference>
<keyword evidence="5 9" id="KW-0378">Hydrolase</keyword>
<dbReference type="Gene3D" id="3.30.300.130">
    <property type="entry name" value="Fe-S cluster assembly (FSCA)"/>
    <property type="match status" value="1"/>
</dbReference>
<comment type="subunit">
    <text evidence="9">Homodimer.</text>
</comment>